<evidence type="ECO:0000256" key="2">
    <source>
        <dbReference type="ARBA" id="ARBA00023002"/>
    </source>
</evidence>
<comment type="caution">
    <text evidence="3">The sequence shown here is derived from an EMBL/GenBank/DDBJ whole genome shotgun (WGS) entry which is preliminary data.</text>
</comment>
<reference evidence="3" key="2">
    <citation type="submission" date="2023-05" db="EMBL/GenBank/DDBJ databases">
        <authorList>
            <consortium name="Lawrence Berkeley National Laboratory"/>
            <person name="Steindorff A."/>
            <person name="Hensen N."/>
            <person name="Bonometti L."/>
            <person name="Westerberg I."/>
            <person name="Brannstrom I.O."/>
            <person name="Guillou S."/>
            <person name="Cros-Aarteil S."/>
            <person name="Calhoun S."/>
            <person name="Haridas S."/>
            <person name="Kuo A."/>
            <person name="Mondo S."/>
            <person name="Pangilinan J."/>
            <person name="Riley R."/>
            <person name="Labutti K."/>
            <person name="Andreopoulos B."/>
            <person name="Lipzen A."/>
            <person name="Chen C."/>
            <person name="Yanf M."/>
            <person name="Daum C."/>
            <person name="Ng V."/>
            <person name="Clum A."/>
            <person name="Ohm R."/>
            <person name="Martin F."/>
            <person name="Silar P."/>
            <person name="Natvig D."/>
            <person name="Lalanne C."/>
            <person name="Gautier V."/>
            <person name="Ament-Velasquez S.L."/>
            <person name="Kruys A."/>
            <person name="Hutchinson M.I."/>
            <person name="Powell A.J."/>
            <person name="Barry K."/>
            <person name="Miller A.N."/>
            <person name="Grigoriev I.V."/>
            <person name="Debuchy R."/>
            <person name="Gladieux P."/>
            <person name="Thoren M.H."/>
            <person name="Johannesson H."/>
        </authorList>
    </citation>
    <scope>NUCLEOTIDE SEQUENCE</scope>
    <source>
        <strain evidence="3">PSN243</strain>
    </source>
</reference>
<protein>
    <submittedName>
        <fullName evidence="3">15-hydroxyprostaglandin dehydrogenase [NAD(+)]</fullName>
    </submittedName>
</protein>
<dbReference type="EMBL" id="MU865984">
    <property type="protein sequence ID" value="KAK4443982.1"/>
    <property type="molecule type" value="Genomic_DNA"/>
</dbReference>
<organism evidence="3 4">
    <name type="scientific">Podospora aff. communis PSN243</name>
    <dbReference type="NCBI Taxonomy" id="3040156"/>
    <lineage>
        <taxon>Eukaryota</taxon>
        <taxon>Fungi</taxon>
        <taxon>Dikarya</taxon>
        <taxon>Ascomycota</taxon>
        <taxon>Pezizomycotina</taxon>
        <taxon>Sordariomycetes</taxon>
        <taxon>Sordariomycetidae</taxon>
        <taxon>Sordariales</taxon>
        <taxon>Podosporaceae</taxon>
        <taxon>Podospora</taxon>
    </lineage>
</organism>
<gene>
    <name evidence="3" type="ORF">QBC34DRAFT_197639</name>
</gene>
<evidence type="ECO:0000313" key="4">
    <source>
        <dbReference type="Proteomes" id="UP001321760"/>
    </source>
</evidence>
<dbReference type="InterPro" id="IPR036291">
    <property type="entry name" value="NAD(P)-bd_dom_sf"/>
</dbReference>
<dbReference type="Gene3D" id="3.40.50.720">
    <property type="entry name" value="NAD(P)-binding Rossmann-like Domain"/>
    <property type="match status" value="1"/>
</dbReference>
<keyword evidence="4" id="KW-1185">Reference proteome</keyword>
<proteinExistence type="inferred from homology"/>
<sequence>MGSTGQQNEAKVAIITGGTSGIGLFLARDLHAKGWKVALVGRRAEVGLTKAAELDPAGETAVFEQCDVASFASQAAMFKKVWARFGRLDLLIANAGGVDSGSWYNFERKGASVDDIPPEPNSVCTDSHFKGVMWGTVLATHFMRHNVVPGGKIVATTSMLGVHPCPSFPEYGAAEAGINHWVRVMAPLLKSKENITINAVMMGPVVTPVMPGLGKAFMPEDLVLPATILKAYHRFIDDDTRTGETVEAAHNGLFPYEAPEDQSGSKRRNMLVYEPWFVWMHGEASGLSDAMQEPPEGNAEDSGRIKEFEVGM</sequence>
<dbReference type="PRINTS" id="PR00081">
    <property type="entry name" value="GDHRDH"/>
</dbReference>
<reference evidence="3" key="1">
    <citation type="journal article" date="2023" name="Mol. Phylogenet. Evol.">
        <title>Genome-scale phylogeny and comparative genomics of the fungal order Sordariales.</title>
        <authorList>
            <person name="Hensen N."/>
            <person name="Bonometti L."/>
            <person name="Westerberg I."/>
            <person name="Brannstrom I.O."/>
            <person name="Guillou S."/>
            <person name="Cros-Aarteil S."/>
            <person name="Calhoun S."/>
            <person name="Haridas S."/>
            <person name="Kuo A."/>
            <person name="Mondo S."/>
            <person name="Pangilinan J."/>
            <person name="Riley R."/>
            <person name="LaButti K."/>
            <person name="Andreopoulos B."/>
            <person name="Lipzen A."/>
            <person name="Chen C."/>
            <person name="Yan M."/>
            <person name="Daum C."/>
            <person name="Ng V."/>
            <person name="Clum A."/>
            <person name="Steindorff A."/>
            <person name="Ohm R.A."/>
            <person name="Martin F."/>
            <person name="Silar P."/>
            <person name="Natvig D.O."/>
            <person name="Lalanne C."/>
            <person name="Gautier V."/>
            <person name="Ament-Velasquez S.L."/>
            <person name="Kruys A."/>
            <person name="Hutchinson M.I."/>
            <person name="Powell A.J."/>
            <person name="Barry K."/>
            <person name="Miller A.N."/>
            <person name="Grigoriev I.V."/>
            <person name="Debuchy R."/>
            <person name="Gladieux P."/>
            <person name="Hiltunen Thoren M."/>
            <person name="Johannesson H."/>
        </authorList>
    </citation>
    <scope>NUCLEOTIDE SEQUENCE</scope>
    <source>
        <strain evidence="3">PSN243</strain>
    </source>
</reference>
<dbReference type="GO" id="GO:0016491">
    <property type="term" value="F:oxidoreductase activity"/>
    <property type="evidence" value="ECO:0007669"/>
    <property type="project" value="UniProtKB-KW"/>
</dbReference>
<dbReference type="PANTHER" id="PTHR44229">
    <property type="entry name" value="15-HYDROXYPROSTAGLANDIN DEHYDROGENASE [NAD(+)]"/>
    <property type="match status" value="1"/>
</dbReference>
<comment type="similarity">
    <text evidence="1">Belongs to the short-chain dehydrogenases/reductases (SDR) family.</text>
</comment>
<accession>A0AAV9G832</accession>
<dbReference type="SUPFAM" id="SSF51735">
    <property type="entry name" value="NAD(P)-binding Rossmann-fold domains"/>
    <property type="match status" value="1"/>
</dbReference>
<name>A0AAV9G832_9PEZI</name>
<evidence type="ECO:0000313" key="3">
    <source>
        <dbReference type="EMBL" id="KAK4443982.1"/>
    </source>
</evidence>
<dbReference type="Proteomes" id="UP001321760">
    <property type="component" value="Unassembled WGS sequence"/>
</dbReference>
<evidence type="ECO:0000256" key="1">
    <source>
        <dbReference type="ARBA" id="ARBA00006484"/>
    </source>
</evidence>
<dbReference type="GO" id="GO:0005737">
    <property type="term" value="C:cytoplasm"/>
    <property type="evidence" value="ECO:0007669"/>
    <property type="project" value="TreeGrafter"/>
</dbReference>
<dbReference type="Pfam" id="PF00106">
    <property type="entry name" value="adh_short"/>
    <property type="match status" value="1"/>
</dbReference>
<keyword evidence="2" id="KW-0560">Oxidoreductase</keyword>
<dbReference type="AlphaFoldDB" id="A0AAV9G832"/>
<dbReference type="PANTHER" id="PTHR44229:SF4">
    <property type="entry name" value="15-HYDROXYPROSTAGLANDIN DEHYDROGENASE [NAD(+)]"/>
    <property type="match status" value="1"/>
</dbReference>
<dbReference type="InterPro" id="IPR002347">
    <property type="entry name" value="SDR_fam"/>
</dbReference>